<accession>A0AAD9IIR9</accession>
<name>A0AAD9IIR9_PROWI</name>
<dbReference type="InterPro" id="IPR059181">
    <property type="entry name" value="RWDD2A-B_C"/>
</dbReference>
<dbReference type="InterPro" id="IPR017359">
    <property type="entry name" value="Phi-like"/>
</dbReference>
<dbReference type="PANTHER" id="PTHR15955:SF8">
    <property type="entry name" value="RWD DOMAIN-CONTAINING PROTEIN 2B-RELATED"/>
    <property type="match status" value="1"/>
</dbReference>
<reference evidence="2" key="1">
    <citation type="submission" date="2021-01" db="EMBL/GenBank/DDBJ databases">
        <authorList>
            <person name="Eckstrom K.M.E."/>
        </authorList>
    </citation>
    <scope>NUCLEOTIDE SEQUENCE</scope>
    <source>
        <strain evidence="2">UVCC 0001</strain>
    </source>
</reference>
<dbReference type="EMBL" id="JASFZW010000008">
    <property type="protein sequence ID" value="KAK2076872.1"/>
    <property type="molecule type" value="Genomic_DNA"/>
</dbReference>
<sequence>MSEAVDELEALQACFSEPGAVTFTAREEDALIQAHQGNVFVELGATLRLPGVQLSGQRVELRISLSPGYPSQAPRLVVHCGADRHEVAATLQQELDEIVEAAAGTPCLLTCATALDERVAALSELHGEGDLQTGACDRCPASDASRSADRPPPPTPILWRTLYWFHHIKSPTKRRVIVAAARELGIGGFCKVGYPGVIVAEGTRDALLDYGARLRALRWSARSVRGEEPGSTERALPAPLEELPADDMGLLAARCRACGVEALFLSALKLDR</sequence>
<evidence type="ECO:0000313" key="3">
    <source>
        <dbReference type="Proteomes" id="UP001255856"/>
    </source>
</evidence>
<gene>
    <name evidence="2" type="ORF">QBZ16_005100</name>
</gene>
<dbReference type="InterPro" id="IPR016135">
    <property type="entry name" value="UBQ-conjugating_enzyme/RWD"/>
</dbReference>
<evidence type="ECO:0000259" key="1">
    <source>
        <dbReference type="PROSITE" id="PS50908"/>
    </source>
</evidence>
<dbReference type="PROSITE" id="PS50908">
    <property type="entry name" value="RWD"/>
    <property type="match status" value="1"/>
</dbReference>
<dbReference type="AlphaFoldDB" id="A0AAD9IIR9"/>
<organism evidence="2 3">
    <name type="scientific">Prototheca wickerhamii</name>
    <dbReference type="NCBI Taxonomy" id="3111"/>
    <lineage>
        <taxon>Eukaryota</taxon>
        <taxon>Viridiplantae</taxon>
        <taxon>Chlorophyta</taxon>
        <taxon>core chlorophytes</taxon>
        <taxon>Trebouxiophyceae</taxon>
        <taxon>Chlorellales</taxon>
        <taxon>Chlorellaceae</taxon>
        <taxon>Prototheca</taxon>
    </lineage>
</organism>
<dbReference type="Pfam" id="PF05773">
    <property type="entry name" value="RWD"/>
    <property type="match status" value="1"/>
</dbReference>
<feature type="domain" description="RWD" evidence="1">
    <location>
        <begin position="6"/>
        <end position="122"/>
    </location>
</feature>
<dbReference type="SUPFAM" id="SSF54495">
    <property type="entry name" value="UBC-like"/>
    <property type="match status" value="1"/>
</dbReference>
<dbReference type="PANTHER" id="PTHR15955">
    <property type="entry name" value="RWD DOMAIN CONTAINING PROTEIN 2"/>
    <property type="match status" value="1"/>
</dbReference>
<proteinExistence type="predicted"/>
<dbReference type="CDD" id="cd24163">
    <property type="entry name" value="RWDD2_C"/>
    <property type="match status" value="1"/>
</dbReference>
<dbReference type="Gene3D" id="3.10.110.10">
    <property type="entry name" value="Ubiquitin Conjugating Enzyme"/>
    <property type="match status" value="1"/>
</dbReference>
<keyword evidence="3" id="KW-1185">Reference proteome</keyword>
<dbReference type="Pfam" id="PF06544">
    <property type="entry name" value="Prp3_C"/>
    <property type="match status" value="1"/>
</dbReference>
<comment type="caution">
    <text evidence="2">The sequence shown here is derived from an EMBL/GenBank/DDBJ whole genome shotgun (WGS) entry which is preliminary data.</text>
</comment>
<evidence type="ECO:0000313" key="2">
    <source>
        <dbReference type="EMBL" id="KAK2076872.1"/>
    </source>
</evidence>
<dbReference type="InterPro" id="IPR010541">
    <property type="entry name" value="Prp3_C"/>
</dbReference>
<dbReference type="InterPro" id="IPR006575">
    <property type="entry name" value="RWD_dom"/>
</dbReference>
<protein>
    <recommendedName>
        <fullName evidence="1">RWD domain-containing protein</fullName>
    </recommendedName>
</protein>
<dbReference type="Proteomes" id="UP001255856">
    <property type="component" value="Unassembled WGS sequence"/>
</dbReference>